<keyword evidence="1" id="KW-0175">Coiled coil</keyword>
<evidence type="ECO:0000313" key="3">
    <source>
        <dbReference type="Proteomes" id="UP000251576"/>
    </source>
</evidence>
<sequence>MHKDPPRSKVFYRPIEAAIRWAGLLRYKQAILSAISSLRCLPTRLECPRWEELMLCNDRIYDAIVNGDLPYGREGITLNDESLLGTSDLTIRHVDLKRWMQMHYPEHRPGFLFSRAERIVHPVITLETGQAMLIERQALKAELEHCRRKLQALQESHDGLLKQASRIPACSQCPITERAESTYLNIVGGMLDLMLGQSPAGAAYSCFRTQEAVVSALIAHHSGAMGITERTLNGKFALARRKLRDSS</sequence>
<name>A0A330GCC4_ENTCL</name>
<proteinExistence type="predicted"/>
<evidence type="ECO:0000313" key="2">
    <source>
        <dbReference type="EMBL" id="RAZ70444.1"/>
    </source>
</evidence>
<evidence type="ECO:0008006" key="4">
    <source>
        <dbReference type="Google" id="ProtNLM"/>
    </source>
</evidence>
<comment type="caution">
    <text evidence="2">The sequence shown here is derived from an EMBL/GenBank/DDBJ whole genome shotgun (WGS) entry which is preliminary data.</text>
</comment>
<protein>
    <recommendedName>
        <fullName evidence="4">Receptor protein-tyrosine kinase</fullName>
    </recommendedName>
</protein>
<dbReference type="AlphaFoldDB" id="A0A330GCC4"/>
<accession>A0A330GCC4</accession>
<evidence type="ECO:0000256" key="1">
    <source>
        <dbReference type="SAM" id="Coils"/>
    </source>
</evidence>
<dbReference type="RefSeq" id="WP_023098648.1">
    <property type="nucleotide sequence ID" value="NZ_CABMNQ010000009.1"/>
</dbReference>
<dbReference type="EMBL" id="QMDH01000009">
    <property type="protein sequence ID" value="RAZ70444.1"/>
    <property type="molecule type" value="Genomic_DNA"/>
</dbReference>
<dbReference type="Proteomes" id="UP000251576">
    <property type="component" value="Unassembled WGS sequence"/>
</dbReference>
<organism evidence="2 3">
    <name type="scientific">Enterobacter cloacae</name>
    <dbReference type="NCBI Taxonomy" id="550"/>
    <lineage>
        <taxon>Bacteria</taxon>
        <taxon>Pseudomonadati</taxon>
        <taxon>Pseudomonadota</taxon>
        <taxon>Gammaproteobacteria</taxon>
        <taxon>Enterobacterales</taxon>
        <taxon>Enterobacteriaceae</taxon>
        <taxon>Enterobacter</taxon>
        <taxon>Enterobacter cloacae complex</taxon>
    </lineage>
</organism>
<reference evidence="2 3" key="1">
    <citation type="submission" date="2018-06" db="EMBL/GenBank/DDBJ databases">
        <title>ACT-28, a chromosomally-encoded AmpC with carbapenemase activity from Enterobacter kobei.</title>
        <authorList>
            <person name="Jousset A.B."/>
            <person name="Oueslati S."/>
            <person name="Bernabeu S."/>
            <person name="Takissian J."/>
            <person name="Creton E."/>
            <person name="Vogel A."/>
            <person name="Cotellon G."/>
            <person name="Bonnin R.A."/>
            <person name="Dortet L."/>
            <person name="Naas T."/>
        </authorList>
    </citation>
    <scope>NUCLEOTIDE SEQUENCE [LARGE SCALE GENOMIC DNA]</scope>
    <source>
        <strain evidence="2 3">99B3</strain>
    </source>
</reference>
<feature type="coiled-coil region" evidence="1">
    <location>
        <begin position="136"/>
        <end position="163"/>
    </location>
</feature>
<gene>
    <name evidence="2" type="ORF">DP202_06950</name>
</gene>